<evidence type="ECO:0000313" key="5">
    <source>
        <dbReference type="Proteomes" id="UP000186313"/>
    </source>
</evidence>
<dbReference type="RefSeq" id="WP_075707801.1">
    <property type="nucleotide sequence ID" value="NZ_MJMJ01000012.1"/>
</dbReference>
<dbReference type="Gene3D" id="2.40.160.20">
    <property type="match status" value="1"/>
</dbReference>
<comment type="caution">
    <text evidence="4">The sequence shown here is derived from an EMBL/GenBank/DDBJ whole genome shotgun (WGS) entry which is preliminary data.</text>
</comment>
<organism evidence="4 5">
    <name type="scientific">Vibrio panuliri</name>
    <dbReference type="NCBI Taxonomy" id="1381081"/>
    <lineage>
        <taxon>Bacteria</taxon>
        <taxon>Pseudomonadati</taxon>
        <taxon>Pseudomonadota</taxon>
        <taxon>Gammaproteobacteria</taxon>
        <taxon>Vibrionales</taxon>
        <taxon>Vibrionaceae</taxon>
        <taxon>Vibrio</taxon>
    </lineage>
</organism>
<dbReference type="STRING" id="1381081.BIY22_04780"/>
<evidence type="ECO:0000313" key="4">
    <source>
        <dbReference type="EMBL" id="OLQ90316.1"/>
    </source>
</evidence>
<dbReference type="Proteomes" id="UP000186313">
    <property type="component" value="Unassembled WGS sequence"/>
</dbReference>
<dbReference type="EMBL" id="MJMJ01000012">
    <property type="protein sequence ID" value="OLQ90316.1"/>
    <property type="molecule type" value="Genomic_DNA"/>
</dbReference>
<proteinExistence type="predicted"/>
<dbReference type="Pfam" id="PF13505">
    <property type="entry name" value="OMP_b-brl"/>
    <property type="match status" value="1"/>
</dbReference>
<feature type="signal peptide" evidence="2">
    <location>
        <begin position="1"/>
        <end position="19"/>
    </location>
</feature>
<dbReference type="SUPFAM" id="SSF56925">
    <property type="entry name" value="OMPA-like"/>
    <property type="match status" value="1"/>
</dbReference>
<dbReference type="InterPro" id="IPR011250">
    <property type="entry name" value="OMP/PagP_B-barrel"/>
</dbReference>
<accession>A0A1Q9HJ51</accession>
<dbReference type="OrthoDB" id="5622477at2"/>
<sequence length="163" mass="17351">MKKTLLALALLGASATASADSWIYGGASVGQADLGGESSTSYNVHVGTGILPLIGLEAGYQNFGDFDNVKYDGVVRDLEASSVYFAAKPSIDLGPLHLYAKAGVHSYELKGTNFKEDDVDVMYGVGAEYFLLGPVSVGASYSVFSMRKEDVKNFTLNATFHFL</sequence>
<evidence type="ECO:0000256" key="1">
    <source>
        <dbReference type="ARBA" id="ARBA00022729"/>
    </source>
</evidence>
<dbReference type="AlphaFoldDB" id="A0A1Q9HJ51"/>
<protein>
    <recommendedName>
        <fullName evidence="3">Outer membrane protein beta-barrel domain-containing protein</fullName>
    </recommendedName>
</protein>
<gene>
    <name evidence="4" type="ORF">BIY22_04780</name>
</gene>
<feature type="chain" id="PRO_5012683569" description="Outer membrane protein beta-barrel domain-containing protein" evidence="2">
    <location>
        <begin position="20"/>
        <end position="163"/>
    </location>
</feature>
<reference evidence="4 5" key="1">
    <citation type="submission" date="2016-09" db="EMBL/GenBank/DDBJ databases">
        <title>Genomic Taxonomy of the Vibrionaceae.</title>
        <authorList>
            <person name="Gonzalez-Castillo A."/>
            <person name="Gomez-Gil B."/>
            <person name="Enciso-Ibarra K."/>
        </authorList>
    </citation>
    <scope>NUCLEOTIDE SEQUENCE [LARGE SCALE GENOMIC DNA]</scope>
    <source>
        <strain evidence="4 5">CAIM 703</strain>
    </source>
</reference>
<name>A0A1Q9HJ51_9VIBR</name>
<dbReference type="InterPro" id="IPR027385">
    <property type="entry name" value="Beta-barrel_OMP"/>
</dbReference>
<evidence type="ECO:0000256" key="2">
    <source>
        <dbReference type="SAM" id="SignalP"/>
    </source>
</evidence>
<keyword evidence="1 2" id="KW-0732">Signal</keyword>
<feature type="domain" description="Outer membrane protein beta-barrel" evidence="3">
    <location>
        <begin position="5"/>
        <end position="162"/>
    </location>
</feature>
<evidence type="ECO:0000259" key="3">
    <source>
        <dbReference type="Pfam" id="PF13505"/>
    </source>
</evidence>